<dbReference type="SUPFAM" id="SSF46785">
    <property type="entry name" value="Winged helix' DNA-binding domain"/>
    <property type="match status" value="1"/>
</dbReference>
<keyword evidence="2" id="KW-0238">DNA-binding</keyword>
<dbReference type="PROSITE" id="PS50949">
    <property type="entry name" value="HTH_GNTR"/>
    <property type="match status" value="1"/>
</dbReference>
<dbReference type="EMBL" id="BMZB01000001">
    <property type="protein sequence ID" value="GGZ30133.1"/>
    <property type="molecule type" value="Genomic_DNA"/>
</dbReference>
<protein>
    <submittedName>
        <fullName evidence="5">GntR family transcriptional regulator</fullName>
    </submittedName>
</protein>
<organism evidence="5 6">
    <name type="scientific">Asticcacaulis endophyticus</name>
    <dbReference type="NCBI Taxonomy" id="1395890"/>
    <lineage>
        <taxon>Bacteria</taxon>
        <taxon>Pseudomonadati</taxon>
        <taxon>Pseudomonadota</taxon>
        <taxon>Alphaproteobacteria</taxon>
        <taxon>Caulobacterales</taxon>
        <taxon>Caulobacteraceae</taxon>
        <taxon>Asticcacaulis</taxon>
    </lineage>
</organism>
<dbReference type="RefSeq" id="WP_189486055.1">
    <property type="nucleotide sequence ID" value="NZ_BMZB01000001.1"/>
</dbReference>
<evidence type="ECO:0000256" key="1">
    <source>
        <dbReference type="ARBA" id="ARBA00023015"/>
    </source>
</evidence>
<dbReference type="SMART" id="SM00895">
    <property type="entry name" value="FCD"/>
    <property type="match status" value="1"/>
</dbReference>
<dbReference type="InterPro" id="IPR000524">
    <property type="entry name" value="Tscrpt_reg_HTH_GntR"/>
</dbReference>
<dbReference type="SMART" id="SM00345">
    <property type="entry name" value="HTH_GNTR"/>
    <property type="match status" value="1"/>
</dbReference>
<dbReference type="InterPro" id="IPR036388">
    <property type="entry name" value="WH-like_DNA-bd_sf"/>
</dbReference>
<dbReference type="GO" id="GO:0003677">
    <property type="term" value="F:DNA binding"/>
    <property type="evidence" value="ECO:0007669"/>
    <property type="project" value="UniProtKB-KW"/>
</dbReference>
<feature type="domain" description="HTH gntR-type" evidence="4">
    <location>
        <begin position="8"/>
        <end position="76"/>
    </location>
</feature>
<evidence type="ECO:0000313" key="5">
    <source>
        <dbReference type="EMBL" id="GGZ30133.1"/>
    </source>
</evidence>
<keyword evidence="1" id="KW-0805">Transcription regulation</keyword>
<dbReference type="AlphaFoldDB" id="A0A918US03"/>
<dbReference type="Gene3D" id="1.10.10.10">
    <property type="entry name" value="Winged helix-like DNA-binding domain superfamily/Winged helix DNA-binding domain"/>
    <property type="match status" value="1"/>
</dbReference>
<dbReference type="Pfam" id="PF00392">
    <property type="entry name" value="GntR"/>
    <property type="match status" value="1"/>
</dbReference>
<dbReference type="PRINTS" id="PR00035">
    <property type="entry name" value="HTHGNTR"/>
</dbReference>
<sequence>MFRAAFQGRLHGALAHNLGVQILGGVYKSGDILPNEIDSSESLDISRSAYREAIRILASKGMVESRPKIGTRVTERDRWNILDPEVLGWMFETEPSEDFIKGLFELRLITEPAAAALAAERRTPDQIERMRKALEVMEAETLASEAGRMADLEFHHTLMFATHNEALASLSTTIGAAVSWTTRYKQRHKSLSRDPIPDHARVFEAIERGDASAARWCMESLVRMALEDTQKSMSPQT</sequence>
<evidence type="ECO:0000313" key="6">
    <source>
        <dbReference type="Proteomes" id="UP000662572"/>
    </source>
</evidence>
<dbReference type="CDD" id="cd07377">
    <property type="entry name" value="WHTH_GntR"/>
    <property type="match status" value="1"/>
</dbReference>
<dbReference type="PANTHER" id="PTHR43537:SF44">
    <property type="entry name" value="GNTR FAMILY REGULATORY PROTEIN"/>
    <property type="match status" value="1"/>
</dbReference>
<proteinExistence type="predicted"/>
<reference evidence="5" key="2">
    <citation type="submission" date="2020-09" db="EMBL/GenBank/DDBJ databases">
        <authorList>
            <person name="Sun Q."/>
            <person name="Kim S."/>
        </authorList>
    </citation>
    <scope>NUCLEOTIDE SEQUENCE</scope>
    <source>
        <strain evidence="5">KCTC 32296</strain>
    </source>
</reference>
<evidence type="ECO:0000256" key="2">
    <source>
        <dbReference type="ARBA" id="ARBA00023125"/>
    </source>
</evidence>
<evidence type="ECO:0000259" key="4">
    <source>
        <dbReference type="PROSITE" id="PS50949"/>
    </source>
</evidence>
<dbReference type="InterPro" id="IPR036390">
    <property type="entry name" value="WH_DNA-bd_sf"/>
</dbReference>
<accession>A0A918US03</accession>
<dbReference type="Proteomes" id="UP000662572">
    <property type="component" value="Unassembled WGS sequence"/>
</dbReference>
<dbReference type="InterPro" id="IPR011711">
    <property type="entry name" value="GntR_C"/>
</dbReference>
<dbReference type="InterPro" id="IPR008920">
    <property type="entry name" value="TF_FadR/GntR_C"/>
</dbReference>
<gene>
    <name evidence="5" type="ORF">GCM10011273_15420</name>
</gene>
<keyword evidence="3" id="KW-0804">Transcription</keyword>
<reference evidence="5" key="1">
    <citation type="journal article" date="2014" name="Int. J. Syst. Evol. Microbiol.">
        <title>Complete genome sequence of Corynebacterium casei LMG S-19264T (=DSM 44701T), isolated from a smear-ripened cheese.</title>
        <authorList>
            <consortium name="US DOE Joint Genome Institute (JGI-PGF)"/>
            <person name="Walter F."/>
            <person name="Albersmeier A."/>
            <person name="Kalinowski J."/>
            <person name="Ruckert C."/>
        </authorList>
    </citation>
    <scope>NUCLEOTIDE SEQUENCE</scope>
    <source>
        <strain evidence="5">KCTC 32296</strain>
    </source>
</reference>
<dbReference type="PANTHER" id="PTHR43537">
    <property type="entry name" value="TRANSCRIPTIONAL REGULATOR, GNTR FAMILY"/>
    <property type="match status" value="1"/>
</dbReference>
<dbReference type="GO" id="GO:0003700">
    <property type="term" value="F:DNA-binding transcription factor activity"/>
    <property type="evidence" value="ECO:0007669"/>
    <property type="project" value="InterPro"/>
</dbReference>
<dbReference type="Gene3D" id="1.20.120.530">
    <property type="entry name" value="GntR ligand-binding domain-like"/>
    <property type="match status" value="1"/>
</dbReference>
<evidence type="ECO:0000256" key="3">
    <source>
        <dbReference type="ARBA" id="ARBA00023163"/>
    </source>
</evidence>
<name>A0A918US03_9CAUL</name>
<comment type="caution">
    <text evidence="5">The sequence shown here is derived from an EMBL/GenBank/DDBJ whole genome shotgun (WGS) entry which is preliminary data.</text>
</comment>
<keyword evidence="6" id="KW-1185">Reference proteome</keyword>
<dbReference type="SUPFAM" id="SSF48008">
    <property type="entry name" value="GntR ligand-binding domain-like"/>
    <property type="match status" value="1"/>
</dbReference>
<dbReference type="Pfam" id="PF07729">
    <property type="entry name" value="FCD"/>
    <property type="match status" value="1"/>
</dbReference>